<comment type="caution">
    <text evidence="2">The sequence shown here is derived from an EMBL/GenBank/DDBJ whole genome shotgun (WGS) entry which is preliminary data.</text>
</comment>
<gene>
    <name evidence="2" type="primary">Acey_s0654.g1184</name>
    <name evidence="2" type="ORF">Y032_0654g1184</name>
</gene>
<dbReference type="Proteomes" id="UP000024635">
    <property type="component" value="Unassembled WGS sequence"/>
</dbReference>
<feature type="region of interest" description="Disordered" evidence="1">
    <location>
        <begin position="1"/>
        <end position="36"/>
    </location>
</feature>
<proteinExistence type="predicted"/>
<reference evidence="3" key="1">
    <citation type="journal article" date="2015" name="Nat. Genet.">
        <title>The genome and transcriptome of the zoonotic hookworm Ancylostoma ceylanicum identify infection-specific gene families.</title>
        <authorList>
            <person name="Schwarz E.M."/>
            <person name="Hu Y."/>
            <person name="Antoshechkin I."/>
            <person name="Miller M.M."/>
            <person name="Sternberg P.W."/>
            <person name="Aroian R.V."/>
        </authorList>
    </citation>
    <scope>NUCLEOTIDE SEQUENCE</scope>
    <source>
        <strain evidence="3">HY135</strain>
    </source>
</reference>
<sequence length="201" mass="23010">MAEIKQEQNEEQPVPVNRSSSLQQDGTNEDGNDLRPTLRRMKATMDTINENFSRINAQLRYNMAVLEDLAVRVERMEARERKKGNIQPTTSHVVPLQPKPAAQVRRAQSPQPSSSGIPATLKDCIFCGGRHWATDCDHYTTLTARRNRLYELHRCERCLTPNNHLVTACSAKSSCFYCKRANRTADMTKYHSAFCVYQFEM</sequence>
<evidence type="ECO:0000313" key="2">
    <source>
        <dbReference type="EMBL" id="EYC39479.1"/>
    </source>
</evidence>
<name>A0A016WI52_9BILA</name>
<dbReference type="AlphaFoldDB" id="A0A016WI52"/>
<organism evidence="2 3">
    <name type="scientific">Ancylostoma ceylanicum</name>
    <dbReference type="NCBI Taxonomy" id="53326"/>
    <lineage>
        <taxon>Eukaryota</taxon>
        <taxon>Metazoa</taxon>
        <taxon>Ecdysozoa</taxon>
        <taxon>Nematoda</taxon>
        <taxon>Chromadorea</taxon>
        <taxon>Rhabditida</taxon>
        <taxon>Rhabditina</taxon>
        <taxon>Rhabditomorpha</taxon>
        <taxon>Strongyloidea</taxon>
        <taxon>Ancylostomatidae</taxon>
        <taxon>Ancylostomatinae</taxon>
        <taxon>Ancylostoma</taxon>
    </lineage>
</organism>
<keyword evidence="3" id="KW-1185">Reference proteome</keyword>
<protein>
    <submittedName>
        <fullName evidence="2">Uncharacterized protein</fullName>
    </submittedName>
</protein>
<feature type="compositionally biased region" description="Polar residues" evidence="1">
    <location>
        <begin position="17"/>
        <end position="26"/>
    </location>
</feature>
<dbReference type="EMBL" id="JARK01000254">
    <property type="protein sequence ID" value="EYC39479.1"/>
    <property type="molecule type" value="Genomic_DNA"/>
</dbReference>
<evidence type="ECO:0000313" key="3">
    <source>
        <dbReference type="Proteomes" id="UP000024635"/>
    </source>
</evidence>
<evidence type="ECO:0000256" key="1">
    <source>
        <dbReference type="SAM" id="MobiDB-lite"/>
    </source>
</evidence>
<accession>A0A016WI52</accession>